<dbReference type="EnsemblMetazoa" id="GAUT042562-RA">
    <property type="protein sequence ID" value="GAUT042562-PA"/>
    <property type="gene ID" value="GAUT042562"/>
</dbReference>
<name>A0A1A9VNF3_GLOAU</name>
<reference evidence="1" key="1">
    <citation type="submission" date="2020-05" db="UniProtKB">
        <authorList>
            <consortium name="EnsemblMetazoa"/>
        </authorList>
    </citation>
    <scope>IDENTIFICATION</scope>
    <source>
        <strain evidence="1">TTRI</strain>
    </source>
</reference>
<dbReference type="AlphaFoldDB" id="A0A1A9VNF3"/>
<keyword evidence="2" id="KW-1185">Reference proteome</keyword>
<accession>A0A1A9VNF3</accession>
<proteinExistence type="predicted"/>
<sequence length="216" mass="24841">MLKKDNSCWKIIKETMTPDRLDYFLQPFFKTTIGLLELNMLIRIKERCQEAHKNVLFFVSETLIGLLINVHKKMNPSSFSSFQLEQTNFDRFFAMASSTARNCFKSSSRRDFLDSFSAKDECVGDDAERAETPTVAGFLISMEIGDLFFGGSTEMKKKIVERSERRISLAFMHGTYANPVPMHFLLQPDYQHLATSFHDVERKQPPDDEQSRGGDV</sequence>
<evidence type="ECO:0000313" key="2">
    <source>
        <dbReference type="Proteomes" id="UP000078200"/>
    </source>
</evidence>
<dbReference type="VEuPathDB" id="VectorBase:GAUT042562"/>
<organism evidence="1 2">
    <name type="scientific">Glossina austeni</name>
    <name type="common">Savannah tsetse fly</name>
    <dbReference type="NCBI Taxonomy" id="7395"/>
    <lineage>
        <taxon>Eukaryota</taxon>
        <taxon>Metazoa</taxon>
        <taxon>Ecdysozoa</taxon>
        <taxon>Arthropoda</taxon>
        <taxon>Hexapoda</taxon>
        <taxon>Insecta</taxon>
        <taxon>Pterygota</taxon>
        <taxon>Neoptera</taxon>
        <taxon>Endopterygota</taxon>
        <taxon>Diptera</taxon>
        <taxon>Brachycera</taxon>
        <taxon>Muscomorpha</taxon>
        <taxon>Hippoboscoidea</taxon>
        <taxon>Glossinidae</taxon>
        <taxon>Glossina</taxon>
    </lineage>
</organism>
<evidence type="ECO:0000313" key="1">
    <source>
        <dbReference type="EnsemblMetazoa" id="GAUT042562-PA"/>
    </source>
</evidence>
<dbReference type="Proteomes" id="UP000078200">
    <property type="component" value="Unassembled WGS sequence"/>
</dbReference>
<protein>
    <submittedName>
        <fullName evidence="1">Uncharacterized protein</fullName>
    </submittedName>
</protein>